<dbReference type="Pfam" id="PF00097">
    <property type="entry name" value="zf-C3HC4"/>
    <property type="match status" value="1"/>
</dbReference>
<keyword evidence="3" id="KW-0862">Zinc</keyword>
<organism evidence="7 8">
    <name type="scientific">Ganoderma sinense ZZ0214-1</name>
    <dbReference type="NCBI Taxonomy" id="1077348"/>
    <lineage>
        <taxon>Eukaryota</taxon>
        <taxon>Fungi</taxon>
        <taxon>Dikarya</taxon>
        <taxon>Basidiomycota</taxon>
        <taxon>Agaricomycotina</taxon>
        <taxon>Agaricomycetes</taxon>
        <taxon>Polyporales</taxon>
        <taxon>Polyporaceae</taxon>
        <taxon>Ganoderma</taxon>
    </lineage>
</organism>
<dbReference type="GO" id="GO:0061630">
    <property type="term" value="F:ubiquitin protein ligase activity"/>
    <property type="evidence" value="ECO:0007669"/>
    <property type="project" value="InterPro"/>
</dbReference>
<dbReference type="InterPro" id="IPR049627">
    <property type="entry name" value="SLX8"/>
</dbReference>
<comment type="caution">
    <text evidence="7">The sequence shown here is derived from an EMBL/GenBank/DDBJ whole genome shotgun (WGS) entry which is preliminary data.</text>
</comment>
<dbReference type="SUPFAM" id="SSF57850">
    <property type="entry name" value="RING/U-box"/>
    <property type="match status" value="1"/>
</dbReference>
<accession>A0A2G8S1Y4</accession>
<gene>
    <name evidence="7" type="ORF">GSI_10900</name>
</gene>
<dbReference type="PANTHER" id="PTHR47094:SF1">
    <property type="entry name" value="RING-TYPE E3 UBIQUITIN TRANSFERASE"/>
    <property type="match status" value="1"/>
</dbReference>
<evidence type="ECO:0000256" key="4">
    <source>
        <dbReference type="PROSITE-ProRule" id="PRU00175"/>
    </source>
</evidence>
<dbReference type="SMART" id="SM00184">
    <property type="entry name" value="RING"/>
    <property type="match status" value="1"/>
</dbReference>
<evidence type="ECO:0000313" key="8">
    <source>
        <dbReference type="Proteomes" id="UP000230002"/>
    </source>
</evidence>
<dbReference type="GO" id="GO:0140082">
    <property type="term" value="F:SUMO-ubiquitin ligase activity"/>
    <property type="evidence" value="ECO:0007669"/>
    <property type="project" value="TreeGrafter"/>
</dbReference>
<dbReference type="InterPro" id="IPR001841">
    <property type="entry name" value="Znf_RING"/>
</dbReference>
<dbReference type="PROSITE" id="PS00518">
    <property type="entry name" value="ZF_RING_1"/>
    <property type="match status" value="1"/>
</dbReference>
<feature type="compositionally biased region" description="Low complexity" evidence="5">
    <location>
        <begin position="13"/>
        <end position="35"/>
    </location>
</feature>
<evidence type="ECO:0000256" key="1">
    <source>
        <dbReference type="ARBA" id="ARBA00022723"/>
    </source>
</evidence>
<feature type="region of interest" description="Disordered" evidence="5">
    <location>
        <begin position="1"/>
        <end position="54"/>
    </location>
</feature>
<evidence type="ECO:0000259" key="6">
    <source>
        <dbReference type="PROSITE" id="PS50089"/>
    </source>
</evidence>
<dbReference type="InterPro" id="IPR018957">
    <property type="entry name" value="Znf_C3HC4_RING-type"/>
</dbReference>
<dbReference type="PANTHER" id="PTHR47094">
    <property type="entry name" value="ELFLESS, ISOFORM B"/>
    <property type="match status" value="1"/>
</dbReference>
<dbReference type="PROSITE" id="PS50089">
    <property type="entry name" value="ZF_RING_2"/>
    <property type="match status" value="1"/>
</dbReference>
<dbReference type="GO" id="GO:0032183">
    <property type="term" value="F:SUMO binding"/>
    <property type="evidence" value="ECO:0007669"/>
    <property type="project" value="TreeGrafter"/>
</dbReference>
<sequence length="144" mass="14836">MQLELPAARPTASTDSTSSTESSSSTWSSSSTESSVAPQAAERPSRMFGGGKTSKLKGPGGVIIPAPSNILPPAVPHNIVFVGCPLCLEPAIQPCVTRCGHVFCGPCITEALDAKANCPVCRVDAKSKQLRKIFLSSPASAPEA</sequence>
<keyword evidence="1" id="KW-0479">Metal-binding</keyword>
<dbReference type="STRING" id="1077348.A0A2G8S1Y4"/>
<name>A0A2G8S1Y4_9APHY</name>
<dbReference type="InterPro" id="IPR013083">
    <property type="entry name" value="Znf_RING/FYVE/PHD"/>
</dbReference>
<evidence type="ECO:0000256" key="2">
    <source>
        <dbReference type="ARBA" id="ARBA00022771"/>
    </source>
</evidence>
<evidence type="ECO:0000256" key="3">
    <source>
        <dbReference type="ARBA" id="ARBA00022833"/>
    </source>
</evidence>
<reference evidence="7 8" key="1">
    <citation type="journal article" date="2015" name="Sci. Rep.">
        <title>Chromosome-level genome map provides insights into diverse defense mechanisms in the medicinal fungus Ganoderma sinense.</title>
        <authorList>
            <person name="Zhu Y."/>
            <person name="Xu J."/>
            <person name="Sun C."/>
            <person name="Zhou S."/>
            <person name="Xu H."/>
            <person name="Nelson D.R."/>
            <person name="Qian J."/>
            <person name="Song J."/>
            <person name="Luo H."/>
            <person name="Xiang L."/>
            <person name="Li Y."/>
            <person name="Xu Z."/>
            <person name="Ji A."/>
            <person name="Wang L."/>
            <person name="Lu S."/>
            <person name="Hayward A."/>
            <person name="Sun W."/>
            <person name="Li X."/>
            <person name="Schwartz D.C."/>
            <person name="Wang Y."/>
            <person name="Chen S."/>
        </authorList>
    </citation>
    <scope>NUCLEOTIDE SEQUENCE [LARGE SCALE GENOMIC DNA]</scope>
    <source>
        <strain evidence="7 8">ZZ0214-1</strain>
    </source>
</reference>
<dbReference type="GO" id="GO:0033768">
    <property type="term" value="C:SUMO-targeted ubiquitin ligase complex"/>
    <property type="evidence" value="ECO:0007669"/>
    <property type="project" value="TreeGrafter"/>
</dbReference>
<feature type="domain" description="RING-type" evidence="6">
    <location>
        <begin position="84"/>
        <end position="122"/>
    </location>
</feature>
<dbReference type="Proteomes" id="UP000230002">
    <property type="component" value="Unassembled WGS sequence"/>
</dbReference>
<dbReference type="EMBL" id="AYKW01000034">
    <property type="protein sequence ID" value="PIL27747.1"/>
    <property type="molecule type" value="Genomic_DNA"/>
</dbReference>
<dbReference type="GO" id="GO:0006511">
    <property type="term" value="P:ubiquitin-dependent protein catabolic process"/>
    <property type="evidence" value="ECO:0007669"/>
    <property type="project" value="TreeGrafter"/>
</dbReference>
<evidence type="ECO:0000313" key="7">
    <source>
        <dbReference type="EMBL" id="PIL27747.1"/>
    </source>
</evidence>
<dbReference type="InterPro" id="IPR017907">
    <property type="entry name" value="Znf_RING_CS"/>
</dbReference>
<evidence type="ECO:0000256" key="5">
    <source>
        <dbReference type="SAM" id="MobiDB-lite"/>
    </source>
</evidence>
<dbReference type="AlphaFoldDB" id="A0A2G8S1Y4"/>
<dbReference type="Gene3D" id="3.30.40.10">
    <property type="entry name" value="Zinc/RING finger domain, C3HC4 (zinc finger)"/>
    <property type="match status" value="1"/>
</dbReference>
<protein>
    <submittedName>
        <fullName evidence="7">Transporter</fullName>
    </submittedName>
</protein>
<keyword evidence="2 4" id="KW-0863">Zinc-finger</keyword>
<dbReference type="GO" id="GO:0008270">
    <property type="term" value="F:zinc ion binding"/>
    <property type="evidence" value="ECO:0007669"/>
    <property type="project" value="UniProtKB-KW"/>
</dbReference>
<keyword evidence="8" id="KW-1185">Reference proteome</keyword>
<dbReference type="OrthoDB" id="6270329at2759"/>
<proteinExistence type="predicted"/>